<feature type="transmembrane region" description="Helical" evidence="5">
    <location>
        <begin position="359"/>
        <end position="380"/>
    </location>
</feature>
<reference evidence="7 8" key="1">
    <citation type="submission" date="2016-12" db="EMBL/GenBank/DDBJ databases">
        <authorList>
            <person name="Song W.-J."/>
            <person name="Kurnit D.M."/>
        </authorList>
    </citation>
    <scope>NUCLEOTIDE SEQUENCE [LARGE SCALE GENOMIC DNA]</scope>
    <source>
        <strain evidence="7 8">DSM 12503</strain>
    </source>
</reference>
<proteinExistence type="predicted"/>
<feature type="transmembrane region" description="Helical" evidence="5">
    <location>
        <begin position="235"/>
        <end position="258"/>
    </location>
</feature>
<feature type="domain" description="ABC-2 type transporter transmembrane" evidence="6">
    <location>
        <begin position="13"/>
        <end position="369"/>
    </location>
</feature>
<dbReference type="EMBL" id="FRFD01000011">
    <property type="protein sequence ID" value="SHO52620.1"/>
    <property type="molecule type" value="Genomic_DNA"/>
</dbReference>
<keyword evidence="8" id="KW-1185">Reference proteome</keyword>
<evidence type="ECO:0000256" key="2">
    <source>
        <dbReference type="ARBA" id="ARBA00022692"/>
    </source>
</evidence>
<dbReference type="RefSeq" id="WP_073590383.1">
    <property type="nucleotide sequence ID" value="NZ_FRFD01000011.1"/>
</dbReference>
<comment type="subcellular location">
    <subcellularLocation>
        <location evidence="1">Membrane</location>
        <topology evidence="1">Multi-pass membrane protein</topology>
    </subcellularLocation>
</comment>
<feature type="transmembrane region" description="Helical" evidence="5">
    <location>
        <begin position="195"/>
        <end position="214"/>
    </location>
</feature>
<sequence>MTNVYRKLLRNSIIIPVLLLVLFIISIKYSLYKESDGSTLSGIKAEVLVINRDMGSELTGSLVRYLSKYCELVISDSPDAYFDYLSSVQYDYILEIPQFYQKDFMNGSVDSETLPHQPAVSLDDTGRRESLPLKFMVDGYLKTAQTYLNENKNITAGELVKKLDKDMQGEIGVYLEQKDREYQNNAYTQSYLMKASYILVFLCFFAIGRIRSCFGESGIRKRHEIAPISAAKNDFRLLLSNFVFVLFCDGLLLVLMFLLNPEIGLTWNIFIYFINFFVYSLCILGLCYMVSALALKHGINSILIIFFTVVMGFLNGDILGTEKESLISFAEFTPVYWLKNINTEVGMLNSFTWTEIYKILYMLGVNVLIAGAYFSISLVINKSRMERK</sequence>
<dbReference type="GO" id="GO:0140359">
    <property type="term" value="F:ABC-type transporter activity"/>
    <property type="evidence" value="ECO:0007669"/>
    <property type="project" value="InterPro"/>
</dbReference>
<evidence type="ECO:0000313" key="7">
    <source>
        <dbReference type="EMBL" id="SHO52620.1"/>
    </source>
</evidence>
<dbReference type="GO" id="GO:0016020">
    <property type="term" value="C:membrane"/>
    <property type="evidence" value="ECO:0007669"/>
    <property type="project" value="UniProtKB-SubCell"/>
</dbReference>
<accession>A0A1M7YJ37</accession>
<evidence type="ECO:0000313" key="8">
    <source>
        <dbReference type="Proteomes" id="UP000184612"/>
    </source>
</evidence>
<evidence type="ECO:0000256" key="5">
    <source>
        <dbReference type="SAM" id="Phobius"/>
    </source>
</evidence>
<feature type="transmembrane region" description="Helical" evidence="5">
    <location>
        <begin position="302"/>
        <end position="320"/>
    </location>
</feature>
<feature type="transmembrane region" description="Helical" evidence="5">
    <location>
        <begin position="270"/>
        <end position="295"/>
    </location>
</feature>
<evidence type="ECO:0000256" key="1">
    <source>
        <dbReference type="ARBA" id="ARBA00004141"/>
    </source>
</evidence>
<dbReference type="InterPro" id="IPR013525">
    <property type="entry name" value="ABC2_TM"/>
</dbReference>
<dbReference type="Pfam" id="PF12698">
    <property type="entry name" value="ABC2_membrane_3"/>
    <property type="match status" value="1"/>
</dbReference>
<keyword evidence="3 5" id="KW-1133">Transmembrane helix</keyword>
<protein>
    <submittedName>
        <fullName evidence="7">ABC-2 family transporter protein</fullName>
    </submittedName>
</protein>
<dbReference type="AlphaFoldDB" id="A0A1M7YJ37"/>
<organism evidence="7 8">
    <name type="scientific">Anaerocolumna xylanovorans DSM 12503</name>
    <dbReference type="NCBI Taxonomy" id="1121345"/>
    <lineage>
        <taxon>Bacteria</taxon>
        <taxon>Bacillati</taxon>
        <taxon>Bacillota</taxon>
        <taxon>Clostridia</taxon>
        <taxon>Lachnospirales</taxon>
        <taxon>Lachnospiraceae</taxon>
        <taxon>Anaerocolumna</taxon>
    </lineage>
</organism>
<evidence type="ECO:0000256" key="3">
    <source>
        <dbReference type="ARBA" id="ARBA00022989"/>
    </source>
</evidence>
<keyword evidence="4 5" id="KW-0472">Membrane</keyword>
<feature type="transmembrane region" description="Helical" evidence="5">
    <location>
        <begin position="12"/>
        <end position="31"/>
    </location>
</feature>
<dbReference type="Proteomes" id="UP000184612">
    <property type="component" value="Unassembled WGS sequence"/>
</dbReference>
<evidence type="ECO:0000259" key="6">
    <source>
        <dbReference type="Pfam" id="PF12698"/>
    </source>
</evidence>
<evidence type="ECO:0000256" key="4">
    <source>
        <dbReference type="ARBA" id="ARBA00023136"/>
    </source>
</evidence>
<dbReference type="STRING" id="1121345.SAMN02745217_03748"/>
<keyword evidence="2 5" id="KW-0812">Transmembrane</keyword>
<dbReference type="OrthoDB" id="9774039at2"/>
<name>A0A1M7YJ37_9FIRM</name>
<gene>
    <name evidence="7" type="ORF">SAMN02745217_03748</name>
</gene>